<gene>
    <name evidence="4" type="ORF">FNF27_06940</name>
</gene>
<comment type="caution">
    <text evidence="4">The sequence shown here is derived from an EMBL/GenBank/DDBJ whole genome shotgun (WGS) entry which is preliminary data.</text>
</comment>
<dbReference type="GO" id="GO:0051959">
    <property type="term" value="F:dynein light intermediate chain binding"/>
    <property type="evidence" value="ECO:0007669"/>
    <property type="project" value="InterPro"/>
</dbReference>
<organism evidence="4 5">
    <name type="scientific">Cafeteria roenbergensis</name>
    <name type="common">Marine flagellate</name>
    <dbReference type="NCBI Taxonomy" id="33653"/>
    <lineage>
        <taxon>Eukaryota</taxon>
        <taxon>Sar</taxon>
        <taxon>Stramenopiles</taxon>
        <taxon>Bigyra</taxon>
        <taxon>Opalozoa</taxon>
        <taxon>Bicosoecida</taxon>
        <taxon>Cafeteriaceae</taxon>
        <taxon>Cafeteria</taxon>
    </lineage>
</organism>
<protein>
    <recommendedName>
        <fullName evidence="3">Dynein heavy chain coiled coil stalk domain-containing protein</fullName>
    </recommendedName>
</protein>
<evidence type="ECO:0000256" key="1">
    <source>
        <dbReference type="SAM" id="Coils"/>
    </source>
</evidence>
<dbReference type="EMBL" id="VLTO01000069">
    <property type="protein sequence ID" value="KAA0169515.1"/>
    <property type="molecule type" value="Genomic_DNA"/>
</dbReference>
<dbReference type="GO" id="GO:0045505">
    <property type="term" value="F:dynein intermediate chain binding"/>
    <property type="evidence" value="ECO:0007669"/>
    <property type="project" value="InterPro"/>
</dbReference>
<feature type="domain" description="Dynein heavy chain coiled coil stalk" evidence="3">
    <location>
        <begin position="86"/>
        <end position="360"/>
    </location>
</feature>
<accession>A0A5A8DVK8</accession>
<dbReference type="InterPro" id="IPR026983">
    <property type="entry name" value="DHC"/>
</dbReference>
<dbReference type="Pfam" id="PF12777">
    <property type="entry name" value="MT"/>
    <property type="match status" value="1"/>
</dbReference>
<dbReference type="GO" id="GO:0007018">
    <property type="term" value="P:microtubule-based movement"/>
    <property type="evidence" value="ECO:0007669"/>
    <property type="project" value="InterPro"/>
</dbReference>
<evidence type="ECO:0000313" key="5">
    <source>
        <dbReference type="Proteomes" id="UP000322899"/>
    </source>
</evidence>
<dbReference type="Proteomes" id="UP000322899">
    <property type="component" value="Unassembled WGS sequence"/>
</dbReference>
<dbReference type="PANTHER" id="PTHR45703:SF8">
    <property type="entry name" value="DYNEINS HEAVY CHAIN"/>
    <property type="match status" value="1"/>
</dbReference>
<dbReference type="PANTHER" id="PTHR45703">
    <property type="entry name" value="DYNEIN HEAVY CHAIN"/>
    <property type="match status" value="1"/>
</dbReference>
<dbReference type="GO" id="GO:0030286">
    <property type="term" value="C:dynein complex"/>
    <property type="evidence" value="ECO:0007669"/>
    <property type="project" value="InterPro"/>
</dbReference>
<evidence type="ECO:0000259" key="3">
    <source>
        <dbReference type="Pfam" id="PF12777"/>
    </source>
</evidence>
<keyword evidence="1" id="KW-0175">Coiled coil</keyword>
<sequence length="512" mass="51452">MLASGFLVSRGQDPAADPLAEERGPAPEGPPDAPGSHAERMVAGVLEAAASALEARLAEARTAAEAGKAAAAAQAKDAEGDMRAAADARAQAAAEAAKAAAARARVEARKAEAEAALREAEPAVASATAALDTVTKPALTECRTMQQPPPGVDDVFAVVAVLLAGVFPGVPASHGEALAADAESLSWPSLKRSLLRDIARLFAALREFPDRLDAGEVPKPNVRAARSLVERAGVDPAVVAGRNRAAAGLCEWALNILELDRVLSVVRPIRAQVAEAEAEADAADAEVKAAEAAAEAATATLAKADGRLGEANAAAAAAAAAAADCQGQLDLSRRLVQAVGSEESRWAEELRGCAEIERTLPVRAAAAAAAAAFGGGMLEGDRAALCVDLGSAGQAAGPASGDDAVRWCTSLLAEDARVSEWRAAGLPADDHSAFAAAAVAACVEAGQCPVLVDPAGSGAGWLRQWLAASARESAAEGGDAPALTEADAGDDGIAVLSRDGGHEAVVKGLRRL</sequence>
<dbReference type="InterPro" id="IPR027417">
    <property type="entry name" value="P-loop_NTPase"/>
</dbReference>
<feature type="region of interest" description="Disordered" evidence="2">
    <location>
        <begin position="1"/>
        <end position="41"/>
    </location>
</feature>
<dbReference type="InterPro" id="IPR024743">
    <property type="entry name" value="Dynein_HC_stalk"/>
</dbReference>
<name>A0A5A8DVK8_CAFRO</name>
<feature type="coiled-coil region" evidence="1">
    <location>
        <begin position="94"/>
        <end position="121"/>
    </location>
</feature>
<dbReference type="Gene3D" id="1.20.920.20">
    <property type="match status" value="1"/>
</dbReference>
<feature type="coiled-coil region" evidence="1">
    <location>
        <begin position="273"/>
        <end position="307"/>
    </location>
</feature>
<dbReference type="AlphaFoldDB" id="A0A5A8DVK8"/>
<reference evidence="4 5" key="1">
    <citation type="submission" date="2019-07" db="EMBL/GenBank/DDBJ databases">
        <title>Genomes of Cafeteria roenbergensis.</title>
        <authorList>
            <person name="Fischer M.G."/>
            <person name="Hackl T."/>
            <person name="Roman M."/>
        </authorList>
    </citation>
    <scope>NUCLEOTIDE SEQUENCE [LARGE SCALE GENOMIC DNA]</scope>
    <source>
        <strain evidence="4 5">E4-10P</strain>
    </source>
</reference>
<evidence type="ECO:0000313" key="4">
    <source>
        <dbReference type="EMBL" id="KAA0169515.1"/>
    </source>
</evidence>
<proteinExistence type="predicted"/>
<dbReference type="Gene3D" id="3.40.50.300">
    <property type="entry name" value="P-loop containing nucleotide triphosphate hydrolases"/>
    <property type="match status" value="1"/>
</dbReference>
<evidence type="ECO:0000256" key="2">
    <source>
        <dbReference type="SAM" id="MobiDB-lite"/>
    </source>
</evidence>